<name>A0A1N7KP08_9GAMM</name>
<reference evidence="2" key="1">
    <citation type="submission" date="2017-01" db="EMBL/GenBank/DDBJ databases">
        <authorList>
            <person name="Varghese N."/>
            <person name="Submissions S."/>
        </authorList>
    </citation>
    <scope>NUCLEOTIDE SEQUENCE [LARGE SCALE GENOMIC DNA]</scope>
    <source>
        <strain evidence="2">DSM 24913</strain>
    </source>
</reference>
<evidence type="ECO:0000313" key="1">
    <source>
        <dbReference type="EMBL" id="SIS63339.1"/>
    </source>
</evidence>
<dbReference type="EMBL" id="FTOH01000003">
    <property type="protein sequence ID" value="SIS63339.1"/>
    <property type="molecule type" value="Genomic_DNA"/>
</dbReference>
<protein>
    <submittedName>
        <fullName evidence="1">Uncharacterized protein</fullName>
    </submittedName>
</protein>
<dbReference type="STRING" id="484498.SAMN05421686_10316"/>
<dbReference type="RefSeq" id="WP_076514573.1">
    <property type="nucleotide sequence ID" value="NZ_FTOH01000003.1"/>
</dbReference>
<dbReference type="Pfam" id="PF20090">
    <property type="entry name" value="DUF6482"/>
    <property type="match status" value="1"/>
</dbReference>
<dbReference type="AlphaFoldDB" id="A0A1N7KP08"/>
<evidence type="ECO:0000313" key="2">
    <source>
        <dbReference type="Proteomes" id="UP000185639"/>
    </source>
</evidence>
<proteinExistence type="predicted"/>
<dbReference type="OrthoDB" id="5600613at2"/>
<gene>
    <name evidence="1" type="ORF">SAMN05421686_10316</name>
</gene>
<dbReference type="InterPro" id="IPR045508">
    <property type="entry name" value="DUF6482"/>
</dbReference>
<organism evidence="1 2">
    <name type="scientific">Thalassolituus maritimus</name>
    <dbReference type="NCBI Taxonomy" id="484498"/>
    <lineage>
        <taxon>Bacteria</taxon>
        <taxon>Pseudomonadati</taxon>
        <taxon>Pseudomonadota</taxon>
        <taxon>Gammaproteobacteria</taxon>
        <taxon>Oceanospirillales</taxon>
        <taxon>Oceanospirillaceae</taxon>
        <taxon>Thalassolituus</taxon>
    </lineage>
</organism>
<dbReference type="Proteomes" id="UP000185639">
    <property type="component" value="Unassembled WGS sequence"/>
</dbReference>
<sequence>MIPFRKLSKREPIEKVIVLSIDLALYQVSVLMNGEEHLLSDSRGKPLRAHNTLDIEALFEGYNVQNMVLRHESAYDEMVNQPVRQGSNRMEVPLGRNGLGFAANDSV</sequence>
<keyword evidence="2" id="KW-1185">Reference proteome</keyword>
<accession>A0A1N7KP08</accession>